<keyword evidence="3" id="KW-0255">Endonuclease</keyword>
<dbReference type="PANTHER" id="PTHR34039">
    <property type="entry name" value="UPF0102 PROTEIN YRAN"/>
    <property type="match status" value="1"/>
</dbReference>
<gene>
    <name evidence="3" type="ORF">SAMN05421508_108235</name>
</gene>
<dbReference type="Pfam" id="PF02021">
    <property type="entry name" value="UPF0102"/>
    <property type="match status" value="1"/>
</dbReference>
<dbReference type="SUPFAM" id="SSF52980">
    <property type="entry name" value="Restriction endonuclease-like"/>
    <property type="match status" value="1"/>
</dbReference>
<dbReference type="NCBIfam" id="NF009151">
    <property type="entry name" value="PRK12497.1-5"/>
    <property type="match status" value="1"/>
</dbReference>
<dbReference type="InterPro" id="IPR011856">
    <property type="entry name" value="tRNA_endonuc-like_dom_sf"/>
</dbReference>
<name>A0A286GUB4_9PROT</name>
<dbReference type="InterPro" id="IPR011335">
    <property type="entry name" value="Restrct_endonuc-II-like"/>
</dbReference>
<evidence type="ECO:0000313" key="4">
    <source>
        <dbReference type="Proteomes" id="UP000219621"/>
    </source>
</evidence>
<accession>A0A286GUB4</accession>
<proteinExistence type="inferred from homology"/>
<evidence type="ECO:0000313" key="3">
    <source>
        <dbReference type="EMBL" id="SOD99145.1"/>
    </source>
</evidence>
<dbReference type="HAMAP" id="MF_00048">
    <property type="entry name" value="UPF0102"/>
    <property type="match status" value="1"/>
</dbReference>
<keyword evidence="4" id="KW-1185">Reference proteome</keyword>
<evidence type="ECO:0000256" key="1">
    <source>
        <dbReference type="ARBA" id="ARBA00006738"/>
    </source>
</evidence>
<dbReference type="RefSeq" id="WP_097280624.1">
    <property type="nucleotide sequence ID" value="NZ_OCNJ01000008.1"/>
</dbReference>
<dbReference type="AlphaFoldDB" id="A0A286GUB4"/>
<keyword evidence="3" id="KW-0378">Hydrolase</keyword>
<evidence type="ECO:0000256" key="2">
    <source>
        <dbReference type="HAMAP-Rule" id="MF_00048"/>
    </source>
</evidence>
<dbReference type="GO" id="GO:0003676">
    <property type="term" value="F:nucleic acid binding"/>
    <property type="evidence" value="ECO:0007669"/>
    <property type="project" value="InterPro"/>
</dbReference>
<dbReference type="EMBL" id="OCNJ01000008">
    <property type="protein sequence ID" value="SOD99145.1"/>
    <property type="molecule type" value="Genomic_DNA"/>
</dbReference>
<keyword evidence="3" id="KW-0540">Nuclease</keyword>
<dbReference type="Gene3D" id="3.40.1350.10">
    <property type="match status" value="1"/>
</dbReference>
<dbReference type="PANTHER" id="PTHR34039:SF1">
    <property type="entry name" value="UPF0102 PROTEIN YRAN"/>
    <property type="match status" value="1"/>
</dbReference>
<dbReference type="GO" id="GO:0004519">
    <property type="term" value="F:endonuclease activity"/>
    <property type="evidence" value="ECO:0007669"/>
    <property type="project" value="UniProtKB-KW"/>
</dbReference>
<sequence length="130" mass="14616">MTRPRPTTERREAEKLGRTAEAACVLALRLRGWNVVTTRFRPPRGQGAGEIDIVARRGRVLAFIEVKARETETDAAESLTPRQQQRIARAAEVFLAANPELADLDCRFDVMLVGRLTAPVHLEDAWRPGW</sequence>
<protein>
    <recommendedName>
        <fullName evidence="2">UPF0102 protein SAMN05421508_108235</fullName>
    </recommendedName>
</protein>
<organism evidence="3 4">
    <name type="scientific">Caenispirillum bisanense</name>
    <dbReference type="NCBI Taxonomy" id="414052"/>
    <lineage>
        <taxon>Bacteria</taxon>
        <taxon>Pseudomonadati</taxon>
        <taxon>Pseudomonadota</taxon>
        <taxon>Alphaproteobacteria</taxon>
        <taxon>Rhodospirillales</taxon>
        <taxon>Novispirillaceae</taxon>
        <taxon>Caenispirillum</taxon>
    </lineage>
</organism>
<dbReference type="OrthoDB" id="9812968at2"/>
<reference evidence="3 4" key="1">
    <citation type="submission" date="2017-09" db="EMBL/GenBank/DDBJ databases">
        <authorList>
            <person name="Ehlers B."/>
            <person name="Leendertz F.H."/>
        </authorList>
    </citation>
    <scope>NUCLEOTIDE SEQUENCE [LARGE SCALE GENOMIC DNA]</scope>
    <source>
        <strain evidence="3 4">USBA 140</strain>
    </source>
</reference>
<dbReference type="Proteomes" id="UP000219621">
    <property type="component" value="Unassembled WGS sequence"/>
</dbReference>
<dbReference type="InterPro" id="IPR003509">
    <property type="entry name" value="UPF0102_YraN-like"/>
</dbReference>
<comment type="similarity">
    <text evidence="1 2">Belongs to the UPF0102 family.</text>
</comment>